<protein>
    <recommendedName>
        <fullName evidence="8">Auxin efflux carrier</fullName>
    </recommendedName>
</protein>
<feature type="transmembrane region" description="Helical" evidence="5">
    <location>
        <begin position="227"/>
        <end position="248"/>
    </location>
</feature>
<evidence type="ECO:0000313" key="6">
    <source>
        <dbReference type="EMBL" id="RHZ72531.1"/>
    </source>
</evidence>
<feature type="transmembrane region" description="Helical" evidence="5">
    <location>
        <begin position="260"/>
        <end position="283"/>
    </location>
</feature>
<comment type="subcellular location">
    <subcellularLocation>
        <location evidence="1">Membrane</location>
        <topology evidence="1">Multi-pass membrane protein</topology>
    </subcellularLocation>
</comment>
<name>A0A397I9Q7_9GLOM</name>
<dbReference type="STRING" id="1348612.A0A397I9Q7"/>
<dbReference type="Proteomes" id="UP000266861">
    <property type="component" value="Unassembled WGS sequence"/>
</dbReference>
<dbReference type="GO" id="GO:0055085">
    <property type="term" value="P:transmembrane transport"/>
    <property type="evidence" value="ECO:0007669"/>
    <property type="project" value="InterPro"/>
</dbReference>
<dbReference type="PANTHER" id="PTHR31794:SF4">
    <property type="entry name" value="AUXIN EFFLUX TRANSPORTER FAMILY PROTEIN (EUROFUNG)"/>
    <property type="match status" value="1"/>
</dbReference>
<dbReference type="InterPro" id="IPR004776">
    <property type="entry name" value="Mem_transp_PIN-like"/>
</dbReference>
<evidence type="ECO:0000256" key="5">
    <source>
        <dbReference type="SAM" id="Phobius"/>
    </source>
</evidence>
<dbReference type="GO" id="GO:0016020">
    <property type="term" value="C:membrane"/>
    <property type="evidence" value="ECO:0007669"/>
    <property type="project" value="UniProtKB-SubCell"/>
</dbReference>
<keyword evidence="2 5" id="KW-0812">Transmembrane</keyword>
<dbReference type="OrthoDB" id="191139at2759"/>
<proteinExistence type="predicted"/>
<evidence type="ECO:0000256" key="2">
    <source>
        <dbReference type="ARBA" id="ARBA00022692"/>
    </source>
</evidence>
<evidence type="ECO:0000313" key="7">
    <source>
        <dbReference type="Proteomes" id="UP000266861"/>
    </source>
</evidence>
<accession>A0A397I9Q7</accession>
<gene>
    <name evidence="6" type="ORF">Glove_242g19</name>
</gene>
<keyword evidence="3 5" id="KW-1133">Transmembrane helix</keyword>
<feature type="transmembrane region" description="Helical" evidence="5">
    <location>
        <begin position="51"/>
        <end position="71"/>
    </location>
</feature>
<dbReference type="EMBL" id="PQFF01000224">
    <property type="protein sequence ID" value="RHZ72531.1"/>
    <property type="molecule type" value="Genomic_DNA"/>
</dbReference>
<sequence length="289" mass="32376">MGHTYHILDFNDNRCLLLGLLKGLSETDTVRILAWKSDESTKDLIKRGVSYVLLATIWTNILRWTLGVYLLRKESDDKDDNENDDCDEIVASSTILTEESPLLNKEENSHPFKLKIKLFLDKTMNPPLYATLLALLVSSIPYLRSLLFSENAPLSPISLTIDSLGSVTVPLTLITLGAQLKNLPRSKGKEILSTILYIMFNRFIIMPLIGIAFIVLTRNWYINDPMLLFVLIMLACGPPAVNCMNLAQFTGTFQEEMAALLFYSYITVAPLITLLVMGVLSIIGKIKST</sequence>
<feature type="transmembrane region" description="Helical" evidence="5">
    <location>
        <begin position="159"/>
        <end position="179"/>
    </location>
</feature>
<dbReference type="AlphaFoldDB" id="A0A397I9Q7"/>
<evidence type="ECO:0000256" key="3">
    <source>
        <dbReference type="ARBA" id="ARBA00022989"/>
    </source>
</evidence>
<evidence type="ECO:0000256" key="1">
    <source>
        <dbReference type="ARBA" id="ARBA00004141"/>
    </source>
</evidence>
<dbReference type="PANTHER" id="PTHR31794">
    <property type="entry name" value="AUXIN EFFLUX TRANSPORTER FAMILY PROTEIN (EUROFUNG)"/>
    <property type="match status" value="1"/>
</dbReference>
<keyword evidence="4 5" id="KW-0472">Membrane</keyword>
<reference evidence="6 7" key="1">
    <citation type="submission" date="2018-08" db="EMBL/GenBank/DDBJ databases">
        <title>Genome and evolution of the arbuscular mycorrhizal fungus Diversispora epigaea (formerly Glomus versiforme) and its bacterial endosymbionts.</title>
        <authorList>
            <person name="Sun X."/>
            <person name="Fei Z."/>
            <person name="Harrison M."/>
        </authorList>
    </citation>
    <scope>NUCLEOTIDE SEQUENCE [LARGE SCALE GENOMIC DNA]</scope>
    <source>
        <strain evidence="6 7">IT104</strain>
    </source>
</reference>
<keyword evidence="7" id="KW-1185">Reference proteome</keyword>
<evidence type="ECO:0000256" key="4">
    <source>
        <dbReference type="ARBA" id="ARBA00023136"/>
    </source>
</evidence>
<dbReference type="Pfam" id="PF03547">
    <property type="entry name" value="Mem_trans"/>
    <property type="match status" value="1"/>
</dbReference>
<organism evidence="6 7">
    <name type="scientific">Diversispora epigaea</name>
    <dbReference type="NCBI Taxonomy" id="1348612"/>
    <lineage>
        <taxon>Eukaryota</taxon>
        <taxon>Fungi</taxon>
        <taxon>Fungi incertae sedis</taxon>
        <taxon>Mucoromycota</taxon>
        <taxon>Glomeromycotina</taxon>
        <taxon>Glomeromycetes</taxon>
        <taxon>Diversisporales</taxon>
        <taxon>Diversisporaceae</taxon>
        <taxon>Diversispora</taxon>
    </lineage>
</organism>
<feature type="transmembrane region" description="Helical" evidence="5">
    <location>
        <begin position="128"/>
        <end position="147"/>
    </location>
</feature>
<comment type="caution">
    <text evidence="6">The sequence shown here is derived from an EMBL/GenBank/DDBJ whole genome shotgun (WGS) entry which is preliminary data.</text>
</comment>
<evidence type="ECO:0008006" key="8">
    <source>
        <dbReference type="Google" id="ProtNLM"/>
    </source>
</evidence>
<dbReference type="GO" id="GO:0005783">
    <property type="term" value="C:endoplasmic reticulum"/>
    <property type="evidence" value="ECO:0007669"/>
    <property type="project" value="TreeGrafter"/>
</dbReference>
<feature type="transmembrane region" description="Helical" evidence="5">
    <location>
        <begin position="191"/>
        <end position="215"/>
    </location>
</feature>